<name>A0A517XZX2_9BACT</name>
<accession>A0A517XZX2</accession>
<dbReference type="EMBL" id="CP036273">
    <property type="protein sequence ID" value="QDU23059.1"/>
    <property type="molecule type" value="Genomic_DNA"/>
</dbReference>
<sequence length="244" mass="26387">MPLRDHFHPPLDDRRSWDELHGMWPGTIVRLLRPRLPEGYIVGPNVHLGSLVEIDVGTFEDDELLLEAPGAGNGGVATAAWAPPAPSVAVTVEPPGDTYEVRVYDLRRARQLVAAVEIVSPSNKDRPATRDKIVSKCAAMMGAGVSVSIVDVVTDRNANLYAELMARLGADPALGANPPGIYAATCRLHLSPSGQQRTRLRTWYHPLAVGKPLPTLPLWLSERLVLPLDLEASYETACADLGIA</sequence>
<dbReference type="KEGG" id="uli:ETAA1_50490"/>
<proteinExistence type="predicted"/>
<dbReference type="AlphaFoldDB" id="A0A517XZX2"/>
<protein>
    <recommendedName>
        <fullName evidence="3">DUF4058 family protein</fullName>
    </recommendedName>
</protein>
<dbReference type="Proteomes" id="UP000319576">
    <property type="component" value="Chromosome"/>
</dbReference>
<organism evidence="1 2">
    <name type="scientific">Urbifossiella limnaea</name>
    <dbReference type="NCBI Taxonomy" id="2528023"/>
    <lineage>
        <taxon>Bacteria</taxon>
        <taxon>Pseudomonadati</taxon>
        <taxon>Planctomycetota</taxon>
        <taxon>Planctomycetia</taxon>
        <taxon>Gemmatales</taxon>
        <taxon>Gemmataceae</taxon>
        <taxon>Urbifossiella</taxon>
    </lineage>
</organism>
<dbReference type="Pfam" id="PF13267">
    <property type="entry name" value="DUF4058"/>
    <property type="match status" value="1"/>
</dbReference>
<gene>
    <name evidence="1" type="ORF">ETAA1_50490</name>
</gene>
<evidence type="ECO:0000313" key="1">
    <source>
        <dbReference type="EMBL" id="QDU23059.1"/>
    </source>
</evidence>
<reference evidence="1 2" key="1">
    <citation type="submission" date="2019-02" db="EMBL/GenBank/DDBJ databases">
        <title>Deep-cultivation of Planctomycetes and their phenomic and genomic characterization uncovers novel biology.</title>
        <authorList>
            <person name="Wiegand S."/>
            <person name="Jogler M."/>
            <person name="Boedeker C."/>
            <person name="Pinto D."/>
            <person name="Vollmers J."/>
            <person name="Rivas-Marin E."/>
            <person name="Kohn T."/>
            <person name="Peeters S.H."/>
            <person name="Heuer A."/>
            <person name="Rast P."/>
            <person name="Oberbeckmann S."/>
            <person name="Bunk B."/>
            <person name="Jeske O."/>
            <person name="Meyerdierks A."/>
            <person name="Storesund J.E."/>
            <person name="Kallscheuer N."/>
            <person name="Luecker S."/>
            <person name="Lage O.M."/>
            <person name="Pohl T."/>
            <person name="Merkel B.J."/>
            <person name="Hornburger P."/>
            <person name="Mueller R.-W."/>
            <person name="Bruemmer F."/>
            <person name="Labrenz M."/>
            <person name="Spormann A.M."/>
            <person name="Op den Camp H."/>
            <person name="Overmann J."/>
            <person name="Amann R."/>
            <person name="Jetten M.S.M."/>
            <person name="Mascher T."/>
            <person name="Medema M.H."/>
            <person name="Devos D.P."/>
            <person name="Kaster A.-K."/>
            <person name="Ovreas L."/>
            <person name="Rohde M."/>
            <person name="Galperin M.Y."/>
            <person name="Jogler C."/>
        </authorList>
    </citation>
    <scope>NUCLEOTIDE SEQUENCE [LARGE SCALE GENOMIC DNA]</scope>
    <source>
        <strain evidence="1 2">ETA_A1</strain>
    </source>
</reference>
<dbReference type="RefSeq" id="WP_145243162.1">
    <property type="nucleotide sequence ID" value="NZ_CP036273.1"/>
</dbReference>
<evidence type="ECO:0008006" key="3">
    <source>
        <dbReference type="Google" id="ProtNLM"/>
    </source>
</evidence>
<dbReference type="OrthoDB" id="275719at2"/>
<keyword evidence="2" id="KW-1185">Reference proteome</keyword>
<dbReference type="InterPro" id="IPR025132">
    <property type="entry name" value="DUF4058"/>
</dbReference>
<evidence type="ECO:0000313" key="2">
    <source>
        <dbReference type="Proteomes" id="UP000319576"/>
    </source>
</evidence>